<keyword evidence="1" id="KW-0732">Signal</keyword>
<comment type="caution">
    <text evidence="2">The sequence shown here is derived from an EMBL/GenBank/DDBJ whole genome shotgun (WGS) entry which is preliminary data.</text>
</comment>
<name>A0ABV7XAC8_9SPHN</name>
<dbReference type="EMBL" id="JBHRXV010000010">
    <property type="protein sequence ID" value="MFC3713101.1"/>
    <property type="molecule type" value="Genomic_DNA"/>
</dbReference>
<dbReference type="PANTHER" id="PTHR33361">
    <property type="entry name" value="GLR0591 PROTEIN"/>
    <property type="match status" value="1"/>
</dbReference>
<feature type="chain" id="PRO_5046712892" evidence="1">
    <location>
        <begin position="25"/>
        <end position="611"/>
    </location>
</feature>
<reference evidence="3" key="1">
    <citation type="journal article" date="2019" name="Int. J. Syst. Evol. Microbiol.">
        <title>The Global Catalogue of Microorganisms (GCM) 10K type strain sequencing project: providing services to taxonomists for standard genome sequencing and annotation.</title>
        <authorList>
            <consortium name="The Broad Institute Genomics Platform"/>
            <consortium name="The Broad Institute Genome Sequencing Center for Infectious Disease"/>
            <person name="Wu L."/>
            <person name="Ma J."/>
        </authorList>
    </citation>
    <scope>NUCLEOTIDE SEQUENCE [LARGE SCALE GENOMIC DNA]</scope>
    <source>
        <strain evidence="3">KCTC 42644</strain>
    </source>
</reference>
<dbReference type="Pfam" id="PF05960">
    <property type="entry name" value="DUF885"/>
    <property type="match status" value="1"/>
</dbReference>
<accession>A0ABV7XAC8</accession>
<proteinExistence type="predicted"/>
<sequence>MIRRLLTGTAAAALVFTAVPGAVAQPATATASATATATAAVAPSDALKLLFAQSDEANLKRNPLSALYRGDMRYADRLGDFISDEYFAAERAAAEADLAALARIDRATLSPDEQVSYDSFKWQRTIDLRGLQPDLLALTAVRPVDHMNGFHTFFAQISSGTSVAPYKTVTDYENGLKRVADFVKFSDASIVRMRAGMASGVVQPKLVMENVLQQLDMMLAEGVEGSAFYRPVANFPADISATDQARLKTAYANSIRTQIVPALTRLRDFIRTDYLPKTRDSVGLREMKGGPELYRYLVEQQTTTTMTPEEIHNIGLKQVEQFHAEMEKVKAQVGFKGTLKEFFDHIRTDPKFKPESREWLQQEYVRIGKRVDAQVGKLFSTLPKSPLDIRPVPALTEKGAARGSYNPGTPDGTRPGVFYFNAYDLPSRTTPSMVTLYLHEGAPGHHFQISIAQENANLPNFQRFGGNNAYVEGWGLYSETLGKELGVLEDPYQYFGFLDSQLFRAIRLVVDTGIHTKGWGRDQSIQYILDNSSRGRANATAETERYIANPGQALGYMIGNLKITELRRRAEKALGPKFDPREFHAQVLMTGALPLSVLEAKIDRWIAAKKG</sequence>
<dbReference type="InterPro" id="IPR010281">
    <property type="entry name" value="DUF885"/>
</dbReference>
<protein>
    <submittedName>
        <fullName evidence="2">DUF885 domain-containing protein</fullName>
    </submittedName>
</protein>
<dbReference type="RefSeq" id="WP_380861273.1">
    <property type="nucleotide sequence ID" value="NZ_JBHRXV010000010.1"/>
</dbReference>
<organism evidence="2 3">
    <name type="scientific">Sphingoaurantiacus capsulatus</name>
    <dbReference type="NCBI Taxonomy" id="1771310"/>
    <lineage>
        <taxon>Bacteria</taxon>
        <taxon>Pseudomonadati</taxon>
        <taxon>Pseudomonadota</taxon>
        <taxon>Alphaproteobacteria</taxon>
        <taxon>Sphingomonadales</taxon>
        <taxon>Sphingosinicellaceae</taxon>
        <taxon>Sphingoaurantiacus</taxon>
    </lineage>
</organism>
<dbReference type="PANTHER" id="PTHR33361:SF16">
    <property type="entry name" value="DUF885 DOMAIN-CONTAINING PROTEIN"/>
    <property type="match status" value="1"/>
</dbReference>
<evidence type="ECO:0000313" key="3">
    <source>
        <dbReference type="Proteomes" id="UP001595615"/>
    </source>
</evidence>
<dbReference type="Proteomes" id="UP001595615">
    <property type="component" value="Unassembled WGS sequence"/>
</dbReference>
<evidence type="ECO:0000256" key="1">
    <source>
        <dbReference type="SAM" id="SignalP"/>
    </source>
</evidence>
<feature type="signal peptide" evidence="1">
    <location>
        <begin position="1"/>
        <end position="24"/>
    </location>
</feature>
<gene>
    <name evidence="2" type="ORF">ACFOMD_10990</name>
</gene>
<evidence type="ECO:0000313" key="2">
    <source>
        <dbReference type="EMBL" id="MFC3713101.1"/>
    </source>
</evidence>
<keyword evidence="3" id="KW-1185">Reference proteome</keyword>